<feature type="disulfide bond" evidence="30">
    <location>
        <begin position="3477"/>
        <end position="3495"/>
    </location>
</feature>
<dbReference type="FunFam" id="4.10.400.10:FF:000005">
    <property type="entry name" value="low-density lipoprotein receptor-related protein 1B"/>
    <property type="match status" value="1"/>
</dbReference>
<feature type="disulfide bond" evidence="30">
    <location>
        <begin position="2888"/>
        <end position="2903"/>
    </location>
</feature>
<evidence type="ECO:0000256" key="6">
    <source>
        <dbReference type="ARBA" id="ARBA00022536"/>
    </source>
</evidence>
<keyword evidence="12" id="KW-1009">Hearing</keyword>
<dbReference type="GO" id="GO:0017124">
    <property type="term" value="F:SH3 domain binding"/>
    <property type="evidence" value="ECO:0007669"/>
    <property type="project" value="UniProtKB-KW"/>
</dbReference>
<dbReference type="GO" id="GO:0031904">
    <property type="term" value="C:endosome lumen"/>
    <property type="evidence" value="ECO:0007669"/>
    <property type="project" value="UniProtKB-SubCell"/>
</dbReference>
<feature type="disulfide bond" evidence="30">
    <location>
        <begin position="3574"/>
        <end position="3589"/>
    </location>
</feature>
<feature type="disulfide bond" evidence="30">
    <location>
        <begin position="2664"/>
        <end position="2682"/>
    </location>
</feature>
<feature type="disulfide bond" evidence="30">
    <location>
        <begin position="81"/>
        <end position="96"/>
    </location>
</feature>
<evidence type="ECO:0000256" key="4">
    <source>
        <dbReference type="ARBA" id="ARBA00009939"/>
    </source>
</evidence>
<name>H3DNK6_TETNG</name>
<feature type="repeat" description="LDL-receptor class B" evidence="31">
    <location>
        <begin position="2154"/>
        <end position="2197"/>
    </location>
</feature>
<feature type="disulfide bond" evidence="30">
    <location>
        <begin position="2951"/>
        <end position="2963"/>
    </location>
</feature>
<dbReference type="FunFam" id="2.10.25.10:FF:000240">
    <property type="entry name" value="Vitamin K-dependent protein S"/>
    <property type="match status" value="1"/>
</dbReference>
<evidence type="ECO:0000256" key="15">
    <source>
        <dbReference type="ARBA" id="ARBA00022902"/>
    </source>
</evidence>
<dbReference type="InterPro" id="IPR018097">
    <property type="entry name" value="EGF_Ca-bd_CS"/>
</dbReference>
<evidence type="ECO:0000256" key="29">
    <source>
        <dbReference type="PROSITE-ProRule" id="PRU00076"/>
    </source>
</evidence>
<accession>H3DNK6</accession>
<feature type="disulfide bond" evidence="30">
    <location>
        <begin position="62"/>
        <end position="74"/>
    </location>
</feature>
<evidence type="ECO:0000256" key="23">
    <source>
        <dbReference type="ARBA" id="ARBA00023273"/>
    </source>
</evidence>
<feature type="repeat" description="LDL-receptor class B" evidence="31">
    <location>
        <begin position="1519"/>
        <end position="1562"/>
    </location>
</feature>
<feature type="disulfide bond" evidence="30">
    <location>
        <begin position="3760"/>
        <end position="3772"/>
    </location>
</feature>
<dbReference type="FunFam" id="2.120.10.30:FF:000035">
    <property type="entry name" value="Low-density lipoprotein receptor-related protein 2"/>
    <property type="match status" value="1"/>
</dbReference>
<dbReference type="FunFam" id="4.10.400.10:FF:000001">
    <property type="entry name" value="Low-density lipoprotein receptor-related protein 1"/>
    <property type="match status" value="1"/>
</dbReference>
<dbReference type="PROSITE" id="PS01209">
    <property type="entry name" value="LDLRA_1"/>
    <property type="match status" value="17"/>
</dbReference>
<feature type="disulfide bond" evidence="30">
    <location>
        <begin position="2583"/>
        <end position="2601"/>
    </location>
</feature>
<dbReference type="FunFam" id="4.10.400.10:FF:000147">
    <property type="entry name" value="Low-density lipoprotein receptor-related protein 2"/>
    <property type="match status" value="2"/>
</dbReference>
<feature type="disulfide bond" evidence="30">
    <location>
        <begin position="2747"/>
        <end position="2765"/>
    </location>
</feature>
<evidence type="ECO:0000256" key="22">
    <source>
        <dbReference type="ARBA" id="ARBA00023180"/>
    </source>
</evidence>
<dbReference type="GO" id="GO:0007399">
    <property type="term" value="P:nervous system development"/>
    <property type="evidence" value="ECO:0007669"/>
    <property type="project" value="UniProtKB-KW"/>
</dbReference>
<dbReference type="InterPro" id="IPR036055">
    <property type="entry name" value="LDL_receptor-like_sf"/>
</dbReference>
<reference evidence="34" key="3">
    <citation type="submission" date="2025-09" db="UniProtKB">
        <authorList>
            <consortium name="Ensembl"/>
        </authorList>
    </citation>
    <scope>IDENTIFICATION</scope>
</reference>
<feature type="repeat" description="LDL-receptor class B" evidence="31">
    <location>
        <begin position="836"/>
        <end position="879"/>
    </location>
</feature>
<evidence type="ECO:0000256" key="11">
    <source>
        <dbReference type="ARBA" id="ARBA00022737"/>
    </source>
</evidence>
<feature type="disulfide bond" evidence="30">
    <location>
        <begin position="2789"/>
        <end position="2807"/>
    </location>
</feature>
<feature type="disulfide bond" evidence="30">
    <location>
        <begin position="2617"/>
        <end position="2629"/>
    </location>
</feature>
<dbReference type="InterPro" id="IPR000152">
    <property type="entry name" value="EGF-type_Asp/Asn_hydroxyl_site"/>
</dbReference>
<dbReference type="Pfam" id="PF07645">
    <property type="entry name" value="EGF_CA"/>
    <property type="match status" value="1"/>
</dbReference>
<feature type="disulfide bond" evidence="30">
    <location>
        <begin position="3634"/>
        <end position="3646"/>
    </location>
</feature>
<feature type="disulfide bond" evidence="30">
    <location>
        <begin position="2869"/>
        <end position="2881"/>
    </location>
</feature>
<feature type="disulfide bond" evidence="29">
    <location>
        <begin position="3843"/>
        <end position="3853"/>
    </location>
</feature>
<feature type="repeat" description="LDL-receptor class B" evidence="31">
    <location>
        <begin position="387"/>
        <end position="429"/>
    </location>
</feature>
<dbReference type="FunFam" id="4.10.400.10:FF:000002">
    <property type="entry name" value="Low-density lipoprotein receptor-related protein 1"/>
    <property type="match status" value="2"/>
</dbReference>
<evidence type="ECO:0000256" key="27">
    <source>
        <dbReference type="ARBA" id="ARBA00077868"/>
    </source>
</evidence>
<feature type="disulfide bond" evidence="30">
    <location>
        <begin position="1161"/>
        <end position="1176"/>
    </location>
</feature>
<feature type="repeat" description="LDL-receptor class B" evidence="31">
    <location>
        <begin position="3209"/>
        <end position="3252"/>
    </location>
</feature>
<feature type="disulfide bond" evidence="30">
    <location>
        <begin position="3436"/>
        <end position="3454"/>
    </location>
</feature>
<keyword evidence="21" id="KW-0168">Coated pit</keyword>
<keyword evidence="22" id="KW-0325">Glycoprotein</keyword>
<feature type="disulfide bond" evidence="30">
    <location>
        <begin position="2782"/>
        <end position="2794"/>
    </location>
</feature>
<keyword evidence="15" id="KW-0524">Neurogenesis</keyword>
<feature type="disulfide bond" evidence="30">
    <location>
        <begin position="3429"/>
        <end position="3441"/>
    </location>
</feature>
<dbReference type="FunFam" id="4.10.400.10:FF:000222">
    <property type="entry name" value="Low-density lipoprotein receptor-related protein 2"/>
    <property type="match status" value="1"/>
</dbReference>
<keyword evidence="17" id="KW-0729">SH3-binding</keyword>
<feature type="repeat" description="LDL-receptor class B" evidence="31">
    <location>
        <begin position="1563"/>
        <end position="1607"/>
    </location>
</feature>
<dbReference type="SMART" id="SM00179">
    <property type="entry name" value="EGF_CA"/>
    <property type="match status" value="9"/>
</dbReference>
<dbReference type="PANTHER" id="PTHR22722">
    <property type="entry name" value="LOW-DENSITY LIPOPROTEIN RECEPTOR-RELATED PROTEIN 2-RELATED"/>
    <property type="match status" value="1"/>
</dbReference>
<dbReference type="PANTHER" id="PTHR22722:SF11">
    <property type="entry name" value="LOW-DENSITY LIPOPROTEIN RECEPTOR-RELATED PROTEIN 2"/>
    <property type="match status" value="1"/>
</dbReference>
<dbReference type="GO" id="GO:0006898">
    <property type="term" value="P:receptor-mediated endocytosis"/>
    <property type="evidence" value="ECO:0007669"/>
    <property type="project" value="TreeGrafter"/>
</dbReference>
<dbReference type="HOGENOM" id="CLU_000085_2_1_1"/>
<comment type="similarity">
    <text evidence="4">Belongs to the LDLR family.</text>
</comment>
<dbReference type="OMA" id="RSCVYND"/>
<evidence type="ECO:0000256" key="5">
    <source>
        <dbReference type="ARBA" id="ARBA00022475"/>
    </source>
</evidence>
<dbReference type="GO" id="GO:0043235">
    <property type="term" value="C:receptor complex"/>
    <property type="evidence" value="ECO:0007669"/>
    <property type="project" value="TreeGrafter"/>
</dbReference>
<feature type="disulfide bond" evidence="30">
    <location>
        <begin position="986"/>
        <end position="1004"/>
    </location>
</feature>
<feature type="disulfide bond" evidence="30">
    <location>
        <begin position="2970"/>
        <end position="2985"/>
    </location>
</feature>
<dbReference type="GO" id="GO:0042562">
    <property type="term" value="F:hormone binding"/>
    <property type="evidence" value="ECO:0007669"/>
    <property type="project" value="TreeGrafter"/>
</dbReference>
<evidence type="ECO:0000256" key="14">
    <source>
        <dbReference type="ARBA" id="ARBA00022837"/>
    </source>
</evidence>
<evidence type="ECO:0000256" key="20">
    <source>
        <dbReference type="ARBA" id="ARBA00023170"/>
    </source>
</evidence>
<feature type="repeat" description="LDL-receptor class B" evidence="31">
    <location>
        <begin position="2439"/>
        <end position="2480"/>
    </location>
</feature>
<feature type="disulfide bond" evidence="30">
    <location>
        <begin position="2908"/>
        <end position="2920"/>
    </location>
</feature>
<feature type="disulfide bond" evidence="30">
    <location>
        <begin position="1232"/>
        <end position="1250"/>
    </location>
</feature>
<dbReference type="PROSITE" id="PS51120">
    <property type="entry name" value="LDLRB"/>
    <property type="match status" value="14"/>
</dbReference>
<dbReference type="PROSITE" id="PS00022">
    <property type="entry name" value="EGF_1"/>
    <property type="match status" value="1"/>
</dbReference>
<feature type="domain" description="EGF-like" evidence="33">
    <location>
        <begin position="4125"/>
        <end position="4158"/>
    </location>
</feature>
<feature type="domain" description="EGF-like" evidence="33">
    <location>
        <begin position="3839"/>
        <end position="3878"/>
    </location>
</feature>
<feature type="disulfide bond" evidence="30">
    <location>
        <begin position="3511"/>
        <end position="3523"/>
    </location>
</feature>
<evidence type="ECO:0000256" key="2">
    <source>
        <dbReference type="ARBA" id="ARBA00004279"/>
    </source>
</evidence>
<feature type="disulfide bond" evidence="30">
    <location>
        <begin position="118"/>
        <end position="133"/>
    </location>
</feature>
<feature type="disulfide bond" evidence="30">
    <location>
        <begin position="1062"/>
        <end position="1074"/>
    </location>
</feature>
<dbReference type="CDD" id="cd00112">
    <property type="entry name" value="LDLa"/>
    <property type="match status" value="32"/>
</dbReference>
<dbReference type="FunFam" id="4.10.400.10:FF:000034">
    <property type="entry name" value="Low-density lipoprotein receptor-related protein 2"/>
    <property type="match status" value="9"/>
</dbReference>
<dbReference type="InterPro" id="IPR009030">
    <property type="entry name" value="Growth_fac_rcpt_cys_sf"/>
</dbReference>
<feature type="disulfide bond" evidence="30">
    <location>
        <begin position="998"/>
        <end position="1013"/>
    </location>
</feature>
<evidence type="ECO:0000256" key="30">
    <source>
        <dbReference type="PROSITE-ProRule" id="PRU00124"/>
    </source>
</evidence>
<dbReference type="InterPro" id="IPR051221">
    <property type="entry name" value="LDLR-related"/>
</dbReference>
<dbReference type="InterPro" id="IPR049883">
    <property type="entry name" value="NOTCH1_EGF-like"/>
</dbReference>
<dbReference type="Pfam" id="PF14670">
    <property type="entry name" value="FXa_inhibition"/>
    <property type="match status" value="2"/>
</dbReference>
<reference evidence="35" key="1">
    <citation type="journal article" date="2004" name="Nature">
        <title>Genome duplication in the teleost fish Tetraodon nigroviridis reveals the early vertebrate proto-karyotype.</title>
        <authorList>
            <person name="Jaillon O."/>
            <person name="Aury J.-M."/>
            <person name="Brunet F."/>
            <person name="Petit J.-L."/>
            <person name="Stange-Thomann N."/>
            <person name="Mauceli E."/>
            <person name="Bouneau L."/>
            <person name="Fischer C."/>
            <person name="Ozouf-Costaz C."/>
            <person name="Bernot A."/>
            <person name="Nicaud S."/>
            <person name="Jaffe D."/>
            <person name="Fisher S."/>
            <person name="Lutfalla G."/>
            <person name="Dossat C."/>
            <person name="Segurens B."/>
            <person name="Dasilva C."/>
            <person name="Salanoubat M."/>
            <person name="Levy M."/>
            <person name="Boudet N."/>
            <person name="Castellano S."/>
            <person name="Anthouard V."/>
            <person name="Jubin C."/>
            <person name="Castelli V."/>
            <person name="Katinka M."/>
            <person name="Vacherie B."/>
            <person name="Biemont C."/>
            <person name="Skalli Z."/>
            <person name="Cattolico L."/>
            <person name="Poulain J."/>
            <person name="De Berardinis V."/>
            <person name="Cruaud C."/>
            <person name="Duprat S."/>
            <person name="Brottier P."/>
            <person name="Coutanceau J.-P."/>
            <person name="Gouzy J."/>
            <person name="Parra G."/>
            <person name="Lardier G."/>
            <person name="Chapple C."/>
            <person name="McKernan K.J."/>
            <person name="McEwan P."/>
            <person name="Bosak S."/>
            <person name="Kellis M."/>
            <person name="Volff J.-N."/>
            <person name="Guigo R."/>
            <person name="Zody M.C."/>
            <person name="Mesirov J."/>
            <person name="Lindblad-Toh K."/>
            <person name="Birren B."/>
            <person name="Nusbaum C."/>
            <person name="Kahn D."/>
            <person name="Robinson-Rechavi M."/>
            <person name="Laudet V."/>
            <person name="Schachter V."/>
            <person name="Quetier F."/>
            <person name="Saurin W."/>
            <person name="Scarpelli C."/>
            <person name="Wincker P."/>
            <person name="Lander E.S."/>
            <person name="Weissenbach J."/>
            <person name="Roest Crollius H."/>
        </authorList>
    </citation>
    <scope>NUCLEOTIDE SEQUENCE [LARGE SCALE GENOMIC DNA]</scope>
</reference>
<evidence type="ECO:0000256" key="25">
    <source>
        <dbReference type="ARBA" id="ARBA00046273"/>
    </source>
</evidence>
<evidence type="ECO:0000256" key="9">
    <source>
        <dbReference type="ARBA" id="ARBA00022692"/>
    </source>
</evidence>
<keyword evidence="35" id="KW-1185">Reference proteome</keyword>
<feature type="disulfide bond" evidence="30">
    <location>
        <begin position="2624"/>
        <end position="2642"/>
    </location>
</feature>
<feature type="repeat" description="LDL-receptor class B" evidence="31">
    <location>
        <begin position="792"/>
        <end position="835"/>
    </location>
</feature>
<feature type="repeat" description="LDL-receptor class B" evidence="31">
    <location>
        <begin position="473"/>
        <end position="519"/>
    </location>
</feature>
<feature type="disulfide bond" evidence="30">
    <location>
        <begin position="2958"/>
        <end position="2976"/>
    </location>
</feature>
<dbReference type="FunFam" id="2.10.25.10:FF:000037">
    <property type="entry name" value="Signal peptide, CUB domain and EGF-like domain-containing 2"/>
    <property type="match status" value="1"/>
</dbReference>
<feature type="disulfide bond" evidence="30">
    <location>
        <begin position="1069"/>
        <end position="1087"/>
    </location>
</feature>
<feature type="disulfide bond" evidence="30">
    <location>
        <begin position="1081"/>
        <end position="1096"/>
    </location>
</feature>
<dbReference type="Pfam" id="PF00058">
    <property type="entry name" value="Ldl_recept_b"/>
    <property type="match status" value="8"/>
</dbReference>
<evidence type="ECO:0000256" key="19">
    <source>
        <dbReference type="ARBA" id="ARBA00023157"/>
    </source>
</evidence>
<dbReference type="Pfam" id="PF00057">
    <property type="entry name" value="Ldl_recept_a"/>
    <property type="match status" value="30"/>
</dbReference>
<dbReference type="Proteomes" id="UP000007303">
    <property type="component" value="Unassembled WGS sequence"/>
</dbReference>
<evidence type="ECO:0000256" key="10">
    <source>
        <dbReference type="ARBA" id="ARBA00022729"/>
    </source>
</evidence>
<feature type="disulfide bond" evidence="30">
    <location>
        <begin position="184"/>
        <end position="202"/>
    </location>
</feature>
<dbReference type="InterPro" id="IPR001881">
    <property type="entry name" value="EGF-like_Ca-bd_dom"/>
</dbReference>
<keyword evidence="11" id="KW-0677">Repeat</keyword>
<keyword evidence="10" id="KW-0732">Signal</keyword>
<feature type="disulfide bond" evidence="30">
    <location>
        <begin position="2636"/>
        <end position="2651"/>
    </location>
</feature>
<dbReference type="FunFam" id="2.10.25.10:FF:000009">
    <property type="entry name" value="Low-density lipoprotein receptor isoform 1"/>
    <property type="match status" value="1"/>
</dbReference>
<evidence type="ECO:0000256" key="7">
    <source>
        <dbReference type="ARBA" id="ARBA00022553"/>
    </source>
</evidence>
<dbReference type="Gene3D" id="2.10.25.10">
    <property type="entry name" value="Laminin"/>
    <property type="match status" value="9"/>
</dbReference>
<feature type="disulfide bond" evidence="30">
    <location>
        <begin position="3518"/>
        <end position="3536"/>
    </location>
</feature>
<evidence type="ECO:0000256" key="26">
    <source>
        <dbReference type="ARBA" id="ARBA00074420"/>
    </source>
</evidence>
<feature type="disulfide bond" evidence="30">
    <location>
        <begin position="29"/>
        <end position="47"/>
    </location>
</feature>
<dbReference type="InterPro" id="IPR002172">
    <property type="entry name" value="LDrepeatLR_classA_rpt"/>
</dbReference>
<dbReference type="Gene3D" id="4.10.400.10">
    <property type="entry name" value="Low-density Lipoprotein Receptor"/>
    <property type="match status" value="33"/>
</dbReference>
<feature type="disulfide bond" evidence="30">
    <location>
        <begin position="1225"/>
        <end position="1237"/>
    </location>
</feature>
<dbReference type="STRING" id="99883.ENSTNIP00000022105"/>
<dbReference type="InterPro" id="IPR056588">
    <property type="entry name" value="EGF_LRP2"/>
</dbReference>
<feature type="disulfide bond" evidence="30">
    <location>
        <begin position="138"/>
        <end position="150"/>
    </location>
</feature>
<dbReference type="FunFam" id="2.120.10.30:FF:000008">
    <property type="entry name" value="Low-density lipoprotein receptor-related protein 4"/>
    <property type="match status" value="1"/>
</dbReference>
<feature type="disulfide bond" evidence="30">
    <location>
        <begin position="1103"/>
        <end position="1115"/>
    </location>
</feature>
<keyword evidence="5" id="KW-1003">Cell membrane</keyword>
<dbReference type="GO" id="GO:0007605">
    <property type="term" value="P:sensory perception of sound"/>
    <property type="evidence" value="ECO:0007669"/>
    <property type="project" value="UniProtKB-KW"/>
</dbReference>
<dbReference type="PROSITE" id="PS00010">
    <property type="entry name" value="ASX_HYDROXYL"/>
    <property type="match status" value="2"/>
</dbReference>
<feature type="disulfide bond" evidence="30">
    <location>
        <begin position="3641"/>
        <end position="3659"/>
    </location>
</feature>
<keyword evidence="18 32" id="KW-0472">Membrane</keyword>
<evidence type="ECO:0000256" key="12">
    <source>
        <dbReference type="ARBA" id="ARBA00022740"/>
    </source>
</evidence>
<evidence type="ECO:0000256" key="1">
    <source>
        <dbReference type="ARBA" id="ARBA00004247"/>
    </source>
</evidence>
<dbReference type="Pfam" id="PF12662">
    <property type="entry name" value="cEGF"/>
    <property type="match status" value="2"/>
</dbReference>
<dbReference type="PRINTS" id="PR00261">
    <property type="entry name" value="LDLRECEPTOR"/>
</dbReference>
<dbReference type="InParanoid" id="H3DNK6"/>
<feature type="repeat" description="LDL-receptor class B" evidence="31">
    <location>
        <begin position="1431"/>
        <end position="1473"/>
    </location>
</feature>
<keyword evidence="23" id="KW-0966">Cell projection</keyword>
<feature type="disulfide bond" evidence="29">
    <location>
        <begin position="4148"/>
        <end position="4157"/>
    </location>
</feature>
<dbReference type="GO" id="GO:0016324">
    <property type="term" value="C:apical plasma membrane"/>
    <property type="evidence" value="ECO:0007669"/>
    <property type="project" value="UniProtKB-SubCell"/>
</dbReference>
<dbReference type="InterPro" id="IPR000033">
    <property type="entry name" value="LDLR_classB_rpt"/>
</dbReference>
<evidence type="ECO:0000256" key="21">
    <source>
        <dbReference type="ARBA" id="ARBA00023176"/>
    </source>
</evidence>
<feature type="disulfide bond" evidence="30">
    <location>
        <begin position="1039"/>
        <end position="1054"/>
    </location>
</feature>
<dbReference type="SMART" id="SM00181">
    <property type="entry name" value="EGF"/>
    <property type="match status" value="27"/>
</dbReference>
<dbReference type="InterPro" id="IPR026823">
    <property type="entry name" value="cEGF"/>
</dbReference>
<dbReference type="GO" id="GO:0030425">
    <property type="term" value="C:dendrite"/>
    <property type="evidence" value="ECO:0007669"/>
    <property type="project" value="UniProtKB-SubCell"/>
</dbReference>
<evidence type="ECO:0000256" key="18">
    <source>
        <dbReference type="ARBA" id="ARBA00023136"/>
    </source>
</evidence>
<sequence>RCEGSKDCTDDADELNRPASSCSSEEFKCVTSGECPWGFVCDGEEDCLDGSDEERACGERTCGSDQFTCQEGQCVPASYRCDHVKDCLDNSDENNCNYPPCTERTCANGACYNNSQHCNGLQDCRDGSDEFNCTNQHCPIHQFQCANGFCVPLSFVCDHWDDCGDNSDEEGCAYQSCGGHEFTCSSGRCIPQRWVCDEFNDCGDYSDEKGCDSNSRDCYPGEWGCPGSTVCIKMDRVCDGKPDCPEGSDETNATAHQTCGLQRCATLSCEYMCHPSPQGGACYCPDGFTVANDSRSCVDYDDCQIWGICDHLCEDRPGSHQCSCADGYFLEQGHICKANVSGGLPQLIFTNGGDVMMADIHGRFVRTLVPSQGRGYAVGVAYHWHSSTVFWSDTNTQKVYSANYNGGDIKEILTTAVHSVQNLAVDWLNFKLYVLETMVERIDVCDFSGANRITLVAENLQSPHGLALDPTVGYMFFTDMGTATEQVKLERAFMDGSNRVELVKKRLGIPAAITVDIVTKRVYWTDIHFDTVETVTYSGLDRKIVLNGGTKAPYPFGIATFENHLFFTDWTKMGVMKANRFKENNPELIYRTTRRPGHVVVSHSVLQPVVMNPCGRHNGGCQHICVLSHRTDNDGLGFRCKCRHGYDLHSDHRTCFKVKDFLLIASSLAVRGIPLNLSLQEDLTLPLSGLATSFSGSAVEFDGIKESIFYNDRSRGLVYKSNLNGTGIQEILTGYRVGVIDAMAYDWTSNILFWTTSTYQSVVAFKVTDKSRRDIVTGLRYPKGIAVHPSAGYLFWSDWYRPAVIMRAFTDGSNAIPLVNTTLGWPYGLALDYITDRLYWVDSQLDQVGHIDIQGSDRQTFTNIGEITQPYSLTVYTDYLYVADTRTRSIYEMRKRDGGGSVVVRRGITAIMNIKAYTPELHSSFTSRCTKPPNGQCSHFCFPVPPFSRKCGCPYGMKLQDNKRDCIKDDSVPPPDNNCGDNAFECDEGRCRPNSYRCDGIIDCVDKSDEANCTDTGATCSPLAFTCDNKHCILSGWRCDGLDDCGDGSDEMNCPTKTPTTCSADYFTCDNYRCISKSFLCDGDNDCGDGSDEHNCNSTITTCPPNYFLCPDHRCIYNSYVCDGDQDCLDGSDEKDCEFACASYEFACASGDQCVSSSYRCDGVFDCRDHSDEQDCPTRGPGLCHDDEFQCQNDGFCIPGVWECDGHSDCEDGSDEHNSCPPVTCRPNYYQCQNKLCIPTSWQCDGDNDCLDMSDEQNCPTPPFRCPSGQWQCPTDQLCIDLDKVCDGQSDCPNGADESPICNQDDCILNNGGCSDICTQGPFGAQCSCPSGFQLLNDSKTCEDINECLIPGFCSQECYNERGSFRCYCSEGYLLEPDGRTCKAIDTQDAVLLIAKRSQIIANWVNKKPPQMKPVVSGSSIVTVDFDRVTSRIYWADASQKKIWSSYQNGTDKREVFSTGLMVPESIAVDWVGRNLYWTDSVMENIEVSTLDGRFRKVLLSKNVTSPRGLVLDPRNHTNLMFWSDWGQNPRIERAFMDGTVRQVIVSTKLYWPNGLALDYTTHRIYFADAYLKYIDYCSYDGSNRHQVMASNMVLQHPHGMTIFENYVYWSERYTSKVMRTNKFHGSNFTTVMSSVYQPMGIVMDHPIKQPTGNFATLNSLCTQLCLLSGLRPRYYTCHCQSGWKLDADKRTCIKDESTFLMVVRESVIFGIPLDPNDPSNNAMTPVSGISQGQDIDFDDQEELVYWVQNTGSIWKVKTSGTNRSEFAPAAIMGSPSGLAFDWITRMMFYTNPTGKSIEVIRVDGSQHYRKTLITSTGKPEETGQPIGIAVDPARGKLFWTDKGSENVPPKVGSADMDGGNLKNLYTENLANIGVLTADISASKLYWGVSGSGVIECGTMDGLTKVTVVSGLSHPWGLTVHQNYLYYTDLDYEVIERVDKNSGANMVVMRSGMSGLRALKVHTRDDSAGTDNACSSNNGGCAQLCLPKPDHQKTCACTTGFIMSPDGTRCEQYESYAVVSTDKYIRGFHINSSDHSEAMVPISGSSYSVKGTMDLHIQSGFVYYIDNSTYSSYRGIYRTKTSGGFTTRVIGSGIGKLGIQGLAVDWITGNLYFTNAFESETLLEVHVINTTNRMILLKSSHDQPRDLAVSPKLRYLFWTDGGQTPKIERALLDGTNRTVLASESLASPRGLTVDYTNDFLYWTDDVLDMISRMASDGSQRQIIRYGSRYPSPVGVAILGNNMLWVDKKLGKLFQASKGNTSSAQPEVIRDNLDGLMDIAIFDVHVQPTASHQVAFNPCYEHNGGCQQLCFAIPDQDHPKCGCAHGSLLSNGVTCGYGLDEFLVFTTDYTLNSLRLDPADHSVPYPTVDLSYGVKALDYDFKEKRIFFTQYMGIGYSKIGYISTTSPTSPPVMIATSFRKTIINSSLTTPNGLSIDYEERMLYWADASLDKIERATLTGENRHIILHGVVYPYAMTVFQQDIFWTDWTERAVFRARKDGGSGFAVLAQDLQYRPNDIHVYAGSKQEMCSSSCQQFNGGCSHICVSGPSGPECQCPHDGSWYLANDGKDCIQDTGKRCQADQFTCLNGHCISVSWKCDGYNDCQDNSDELERVCAFHTCSATEFVCDNGRCVPLSYVCDYTNDCRDNSDERGCPFPTCNPTTEFTCDNGRCISADFICDGHNDCRDNATSDEINCPDRTCPDGLVKCDHTNICIYPGNLCDGYNNCGDNSDENPLFCETRTCSMNEFRCDSGKCIPNSWVCDGIRDCQDGTDEPLSCEDQIKTCDPSQFTCTNGNCIPQFMLCDGNNDCWDNSDEAVELDCGERTCSSVQFTCPTWIPGFPKCLPISYVCDGERDCANAADELRNCPNRTCHLDEFSCSNGLCILLPFHCDRVNDCGDGSDELGCTYDTCSSNQFTCTNGACISSAFTCDGMSDCLDGSDEEDSLCVSPQPTCAPQQYMCTSGQCIDTNRVCDGQKDCPDNSDEKGCGINECTNPSVHKCAQLCTDTLTGYYCSCQPGYRLMPDGKACEDINECSSTPAVCSQICENVVGSYYCKCAPGYIREADGRTCRQNSGIAPYLLYSNRYYIRNLTTDGSHLSIVLQGLTNAVALDFDHSEKRLYWLDAGTRKIERMRFDGTDREVLANDVMAAEGLALDWVGRKLYWTDSYYGSVHVMELNGLYQRKLLSGHFKEGNSTYIISRPRAVAVNPKYGWVYWTDWADMAYIGRAGMDGRNVSAIITTKLEWPSALTIDYTTNRIFFADSHLNFLDFADMDGQNRHRAVGGTLPHVFAVSLFEDWVYWTDWNTHTVEKAHKYTGEMRTVMGNNTHRPYDIHVYHPYRQPRSENPCSSHHLTCSHLCLIGPGGQQASCECPDHFIGLAVGFKIQCVADCSSTQFRCGDNEKCIPIWWECDGQSDCGDGSDEPQTCPPRYCPVGQFQCQDRNCTHSGFICDGHADCPDHSDEDAALCSDHRCQENQFQCKNKKCIPVSWHCDGVKDCSDNSDEDPETCSQKTCAPGQFQCANGRCLPSSYVCDFQNDCGDNSDEPLETCMGPDYKCDETEFSCKTNYRCIPQWARCDGTNDCLDNSDEEGCEDVTCDPLGDFRCDNHRCIPIRWQCDGNNDCGDGSDERNCQPRPCSESEFRCDSQQCIPATWVCDHMNDCGDNSDERDCGLKAQHIFISWLSFRATDLSSRFFQCHSGHCMDGSDEQLSLCSTITCEMPSKFRCANGYCIFAGLLCNQKDDCGDGSDETEDLCREPTLPPCTLDEFKCSNGHCVPLPYVCDHNDNCGDLTDELGCNFGNDRNCEEKLCQHVCTNLNGTGFICSCKPGYKVNPDSTTTCLDIDECQIYGTCPQFCKNTKGSYDCECAPGYRKVGDGKMCEAEGEHSLYDSAFNYKCSHNCVILCVYTELNLCDFAVALPLLESQNKCLVLQLFIMLMLQFTLVYNNTINMKMQTTLVASLMANLCSGAAPLLLLPENIRIREFNLQTEASMIYWSDSKESRIESILPSGEDRRTSVFIDVRNPFSVCVFEDHVYWSTQEKGEVFRQDKFGRGIKTKLLTGGPWLTQVSVYQQQRYNSMAMKNPCNGVCSHLCLLRPGGYSCACPQGSSFIPGSKTECDAASEPPATMPPPCQCQNGGTCYFHDNKALCKCPPGWEGLYCQKHSYTIITSSIGIAIGVTVAIVLLLIVLICVCKRNPKLVDMLRSNLPSMPAMPSMPSVSN</sequence>
<feature type="disulfide bond" evidence="30">
    <location>
        <begin position="1110"/>
        <end position="1128"/>
    </location>
</feature>
<dbReference type="SUPFAM" id="SSF57184">
    <property type="entry name" value="Growth factor receptor domain"/>
    <property type="match status" value="4"/>
</dbReference>
<dbReference type="Ensembl" id="ENSTNIT00000022342.1">
    <property type="protein sequence ID" value="ENSTNIP00000022105.1"/>
    <property type="gene ID" value="ENSTNIG00000018918.1"/>
</dbReference>
<feature type="disulfide bond" evidence="30">
    <location>
        <begin position="106"/>
        <end position="124"/>
    </location>
</feature>
<feature type="disulfide bond" evidence="30">
    <location>
        <begin position="1020"/>
        <end position="1032"/>
    </location>
</feature>
<feature type="disulfide bond" evidence="30">
    <location>
        <begin position="2576"/>
        <end position="2588"/>
    </location>
</feature>
<evidence type="ECO:0000256" key="28">
    <source>
        <dbReference type="ARBA" id="ARBA00080738"/>
    </source>
</evidence>
<feature type="disulfide bond" evidence="30">
    <location>
        <begin position="3779"/>
        <end position="3794"/>
    </location>
</feature>
<evidence type="ECO:0000256" key="8">
    <source>
        <dbReference type="ARBA" id="ARBA00022583"/>
    </source>
</evidence>
<dbReference type="PROSITE" id="PS50026">
    <property type="entry name" value="EGF_3"/>
    <property type="match status" value="2"/>
</dbReference>
<keyword evidence="14" id="KW-0106">Calcium</keyword>
<dbReference type="Gene3D" id="2.120.10.30">
    <property type="entry name" value="TolB, C-terminal domain"/>
    <property type="match status" value="8"/>
</dbReference>
<feature type="disulfide bond" evidence="30">
    <location>
        <begin position="979"/>
        <end position="991"/>
    </location>
</feature>
<feature type="disulfide bond" evidence="30">
    <location>
        <begin position="157"/>
        <end position="172"/>
    </location>
</feature>
<dbReference type="InterPro" id="IPR023415">
    <property type="entry name" value="LDLR_class-A_CS"/>
</dbReference>
<proteinExistence type="inferred from homology"/>
<dbReference type="GO" id="GO:0005905">
    <property type="term" value="C:clathrin-coated pit"/>
    <property type="evidence" value="ECO:0007669"/>
    <property type="project" value="UniProtKB-KW"/>
</dbReference>
<dbReference type="SMART" id="SM00192">
    <property type="entry name" value="LDLa"/>
    <property type="match status" value="33"/>
</dbReference>
<evidence type="ECO:0000256" key="16">
    <source>
        <dbReference type="ARBA" id="ARBA00022989"/>
    </source>
</evidence>
<dbReference type="PROSITE" id="PS01187">
    <property type="entry name" value="EGF_CA"/>
    <property type="match status" value="3"/>
</dbReference>
<keyword evidence="9 32" id="KW-0812">Transmembrane</keyword>
<evidence type="ECO:0000259" key="33">
    <source>
        <dbReference type="PROSITE" id="PS50026"/>
    </source>
</evidence>
<feature type="disulfide bond" evidence="30">
    <location>
        <begin position="3767"/>
        <end position="3785"/>
    </location>
</feature>
<keyword evidence="7" id="KW-0597">Phosphoprotein</keyword>
<dbReference type="Pfam" id="PF24468">
    <property type="entry name" value="EGF_LRP2"/>
    <property type="match status" value="1"/>
</dbReference>
<feature type="disulfide bond" evidence="30">
    <location>
        <begin position="3653"/>
        <end position="3668"/>
    </location>
</feature>
<feature type="disulfide bond" evidence="30">
    <location>
        <begin position="2876"/>
        <end position="2894"/>
    </location>
</feature>
<keyword evidence="16 32" id="KW-1133">Transmembrane helix</keyword>
<keyword evidence="20" id="KW-0675">Receptor</keyword>
<feature type="disulfide bond" evidence="30">
    <location>
        <begin position="1027"/>
        <end position="1045"/>
    </location>
</feature>
<feature type="disulfide bond" evidence="30">
    <location>
        <begin position="3602"/>
        <end position="3620"/>
    </location>
</feature>
<feature type="repeat" description="LDL-receptor class B" evidence="31">
    <location>
        <begin position="520"/>
        <end position="564"/>
    </location>
</feature>
<evidence type="ECO:0000256" key="3">
    <source>
        <dbReference type="ARBA" id="ARBA00004489"/>
    </source>
</evidence>
<dbReference type="GeneTree" id="ENSGT00940000165769"/>
<dbReference type="InterPro" id="IPR000742">
    <property type="entry name" value="EGF"/>
</dbReference>
<dbReference type="SMART" id="SM00135">
    <property type="entry name" value="LY"/>
    <property type="match status" value="32"/>
</dbReference>
<dbReference type="PROSITE" id="PS01186">
    <property type="entry name" value="EGF_2"/>
    <property type="match status" value="6"/>
</dbReference>
<feature type="disulfide bond" evidence="30">
    <location>
        <begin position="177"/>
        <end position="189"/>
    </location>
</feature>
<dbReference type="FunFam" id="4.10.400.10:FF:000078">
    <property type="entry name" value="low-density lipoprotein receptor-related protein 2"/>
    <property type="match status" value="1"/>
</dbReference>
<evidence type="ECO:0000256" key="31">
    <source>
        <dbReference type="PROSITE-ProRule" id="PRU00461"/>
    </source>
</evidence>
<feature type="disulfide bond" evidence="30">
    <location>
        <begin position="1244"/>
        <end position="1259"/>
    </location>
</feature>
<evidence type="ECO:0000256" key="24">
    <source>
        <dbReference type="ARBA" id="ARBA00037878"/>
    </source>
</evidence>
<evidence type="ECO:0000313" key="34">
    <source>
        <dbReference type="Ensembl" id="ENSTNIP00000022105.1"/>
    </source>
</evidence>
<dbReference type="GO" id="GO:0005509">
    <property type="term" value="F:calcium ion binding"/>
    <property type="evidence" value="ECO:0007669"/>
    <property type="project" value="InterPro"/>
</dbReference>
<evidence type="ECO:0000313" key="35">
    <source>
        <dbReference type="Proteomes" id="UP000007303"/>
    </source>
</evidence>
<feature type="disulfide bond" evidence="30">
    <location>
        <begin position="69"/>
        <end position="87"/>
    </location>
</feature>
<keyword evidence="8" id="KW-0254">Endocytosis</keyword>
<evidence type="ECO:0000256" key="32">
    <source>
        <dbReference type="SAM" id="Phobius"/>
    </source>
</evidence>
<feature type="transmembrane region" description="Helical" evidence="32">
    <location>
        <begin position="4169"/>
        <end position="4190"/>
    </location>
</feature>
<evidence type="ECO:0000256" key="17">
    <source>
        <dbReference type="ARBA" id="ARBA00023036"/>
    </source>
</evidence>
<keyword evidence="13" id="KW-0967">Endosome</keyword>
<keyword evidence="19 29" id="KW-1015">Disulfide bond</keyword>
<dbReference type="CDD" id="cd00054">
    <property type="entry name" value="EGF_CA"/>
    <property type="match status" value="2"/>
</dbReference>
<feature type="disulfide bond" evidence="30">
    <location>
        <begin position="145"/>
        <end position="163"/>
    </location>
</feature>
<dbReference type="FunFam" id="2.10.25.10:FF:000010">
    <property type="entry name" value="Pro-epidermal growth factor"/>
    <property type="match status" value="1"/>
</dbReference>
<feature type="disulfide bond" evidence="30">
    <location>
        <begin position="2740"/>
        <end position="2752"/>
    </location>
</feature>
<reference evidence="34" key="2">
    <citation type="submission" date="2025-08" db="UniProtKB">
        <authorList>
            <consortium name="Ensembl"/>
        </authorList>
    </citation>
    <scope>IDENTIFICATION</scope>
</reference>
<feature type="disulfide bond" evidence="30">
    <location>
        <begin position="3723"/>
        <end position="3741"/>
    </location>
</feature>
<comment type="subcellular location">
    <subcellularLocation>
        <location evidence="1">Apical cell membrane</location>
        <topology evidence="1">Single-pass type I membrane protein</topology>
    </subcellularLocation>
    <subcellularLocation>
        <location evidence="3">Cell projection</location>
        <location evidence="3">Axon</location>
    </subcellularLocation>
    <subcellularLocation>
        <location evidence="2">Cell projection</location>
        <location evidence="2">Dendrite</location>
    </subcellularLocation>
    <subcellularLocation>
        <location evidence="25">Endosome lumen</location>
    </subcellularLocation>
    <subcellularLocation>
        <location evidence="24">Membrane</location>
        <location evidence="24">Coated pit</location>
    </subcellularLocation>
</comment>
<feature type="repeat" description="LDL-receptor class B" evidence="31">
    <location>
        <begin position="2198"/>
        <end position="2241"/>
    </location>
</feature>
<feature type="repeat" description="LDL-receptor class B" evidence="31">
    <location>
        <begin position="1474"/>
        <end position="1516"/>
    </location>
</feature>
<dbReference type="FunFam" id="2.120.10.30:FF:000241">
    <property type="entry name" value="Low-density lipoprotein receptor-related protein 6"/>
    <property type="match status" value="5"/>
</dbReference>
<dbReference type="InterPro" id="IPR011042">
    <property type="entry name" value="6-blade_b-propeller_TolB-like"/>
</dbReference>
<feature type="repeat" description="LDL-receptor class B" evidence="31">
    <location>
        <begin position="3115"/>
        <end position="3156"/>
    </location>
</feature>
<feature type="disulfide bond" evidence="30">
    <location>
        <begin position="1122"/>
        <end position="1137"/>
    </location>
</feature>
<keyword evidence="6 29" id="KW-0245">EGF-like domain</keyword>
<feature type="disulfide bond" evidence="30">
    <location>
        <begin position="3470"/>
        <end position="3482"/>
    </location>
</feature>
<protein>
    <recommendedName>
        <fullName evidence="26">Low-density lipoprotein receptor-related protein 2</fullName>
    </recommendedName>
    <alternativeName>
        <fullName evidence="27">Glycoprotein 330</fullName>
    </alternativeName>
    <alternativeName>
        <fullName evidence="28">Megalin</fullName>
    </alternativeName>
</protein>
<dbReference type="SUPFAM" id="SSF63825">
    <property type="entry name" value="YWTD domain"/>
    <property type="match status" value="8"/>
</dbReference>
<dbReference type="FunFam" id="4.10.400.10:FF:000045">
    <property type="entry name" value="Low-density lipoprotein receptor-related protein 2"/>
    <property type="match status" value="1"/>
</dbReference>
<evidence type="ECO:0000256" key="13">
    <source>
        <dbReference type="ARBA" id="ARBA00022753"/>
    </source>
</evidence>
<organism evidence="34 35">
    <name type="scientific">Tetraodon nigroviridis</name>
    <name type="common">Spotted green pufferfish</name>
    <name type="synonym">Chelonodon nigroviridis</name>
    <dbReference type="NCBI Taxonomy" id="99883"/>
    <lineage>
        <taxon>Eukaryota</taxon>
        <taxon>Metazoa</taxon>
        <taxon>Chordata</taxon>
        <taxon>Craniata</taxon>
        <taxon>Vertebrata</taxon>
        <taxon>Euteleostomi</taxon>
        <taxon>Actinopterygii</taxon>
        <taxon>Neopterygii</taxon>
        <taxon>Teleostei</taxon>
        <taxon>Neoteleostei</taxon>
        <taxon>Acanthomorphata</taxon>
        <taxon>Eupercaria</taxon>
        <taxon>Tetraodontiformes</taxon>
        <taxon>Tetradontoidea</taxon>
        <taxon>Tetraodontidae</taxon>
        <taxon>Tetraodon</taxon>
    </lineage>
</organism>
<feature type="disulfide bond" evidence="30">
    <location>
        <begin position="196"/>
        <end position="211"/>
    </location>
</feature>
<dbReference type="FunFam" id="4.10.400.10:FF:000108">
    <property type="entry name" value="Low-density lipoprotein receptor-related protein 2"/>
    <property type="match status" value="1"/>
</dbReference>
<feature type="disulfide bond" evidence="30">
    <location>
        <begin position="2915"/>
        <end position="2933"/>
    </location>
</feature>
<feature type="disulfide bond" evidence="30">
    <location>
        <begin position="3614"/>
        <end position="3629"/>
    </location>
</feature>
<dbReference type="PROSITE" id="PS50068">
    <property type="entry name" value="LDLRA_2"/>
    <property type="match status" value="33"/>
</dbReference>
<dbReference type="SUPFAM" id="SSF57196">
    <property type="entry name" value="EGF/Laminin"/>
    <property type="match status" value="5"/>
</dbReference>
<comment type="caution">
    <text evidence="29">Lacks conserved residue(s) required for the propagation of feature annotation.</text>
</comment>
<dbReference type="GO" id="GO:0030424">
    <property type="term" value="C:axon"/>
    <property type="evidence" value="ECO:0007669"/>
    <property type="project" value="UniProtKB-SubCell"/>
</dbReference>
<dbReference type="SUPFAM" id="SSF57424">
    <property type="entry name" value="LDL receptor-like module"/>
    <property type="match status" value="32"/>
</dbReference>